<dbReference type="PANTHER" id="PTHR32024:SF2">
    <property type="entry name" value="TRK SYSTEM POTASSIUM UPTAKE PROTEIN TRKG-RELATED"/>
    <property type="match status" value="1"/>
</dbReference>
<evidence type="ECO:0000256" key="1">
    <source>
        <dbReference type="ARBA" id="ARBA00004651"/>
    </source>
</evidence>
<sequence>MILRPQLQDIKIIGQYSGRMILGLGFLMLIPAATALYFGEKAPLLDFVLSVSFCLIAGYILIISCFTRKELRWKHGMVIVSLSWLLAMFFGALPLYLSRHWGGYLDACFDAMSGFATTGLTLVQDLDHLSHAHNMWRHLMMY</sequence>
<reference evidence="10" key="1">
    <citation type="journal article" date="2014" name="Front. Microbiol.">
        <title>High frequency of phylogenetically diverse reductive dehalogenase-homologous genes in deep subseafloor sedimentary metagenomes.</title>
        <authorList>
            <person name="Kawai M."/>
            <person name="Futagami T."/>
            <person name="Toyoda A."/>
            <person name="Takaki Y."/>
            <person name="Nishi S."/>
            <person name="Hori S."/>
            <person name="Arai W."/>
            <person name="Tsubouchi T."/>
            <person name="Morono Y."/>
            <person name="Uchiyama I."/>
            <person name="Ito T."/>
            <person name="Fujiyama A."/>
            <person name="Inagaki F."/>
            <person name="Takami H."/>
        </authorList>
    </citation>
    <scope>NUCLEOTIDE SEQUENCE</scope>
    <source>
        <strain evidence="10">Expedition CK06-06</strain>
    </source>
</reference>
<protein>
    <recommendedName>
        <fullName evidence="11">TrkH family potassium uptake protein</fullName>
    </recommendedName>
</protein>
<dbReference type="EMBL" id="BARV01008213">
    <property type="protein sequence ID" value="GAI17268.1"/>
    <property type="molecule type" value="Genomic_DNA"/>
</dbReference>
<accession>X1LDS4</accession>
<evidence type="ECO:0000313" key="10">
    <source>
        <dbReference type="EMBL" id="GAI17268.1"/>
    </source>
</evidence>
<comment type="similarity">
    <text evidence="2">Belongs to the TrkH potassium transport family.</text>
</comment>
<evidence type="ECO:0000256" key="7">
    <source>
        <dbReference type="ARBA" id="ARBA00023065"/>
    </source>
</evidence>
<dbReference type="GO" id="GO:0008324">
    <property type="term" value="F:monoatomic cation transmembrane transporter activity"/>
    <property type="evidence" value="ECO:0007669"/>
    <property type="project" value="InterPro"/>
</dbReference>
<keyword evidence="5 9" id="KW-0812">Transmembrane</keyword>
<evidence type="ECO:0000256" key="2">
    <source>
        <dbReference type="ARBA" id="ARBA00009137"/>
    </source>
</evidence>
<keyword evidence="4" id="KW-1003">Cell membrane</keyword>
<proteinExistence type="inferred from homology"/>
<dbReference type="InterPro" id="IPR003445">
    <property type="entry name" value="Cat_transpt"/>
</dbReference>
<evidence type="ECO:0000256" key="4">
    <source>
        <dbReference type="ARBA" id="ARBA00022475"/>
    </source>
</evidence>
<organism evidence="10">
    <name type="scientific">marine sediment metagenome</name>
    <dbReference type="NCBI Taxonomy" id="412755"/>
    <lineage>
        <taxon>unclassified sequences</taxon>
        <taxon>metagenomes</taxon>
        <taxon>ecological metagenomes</taxon>
    </lineage>
</organism>
<feature type="non-terminal residue" evidence="10">
    <location>
        <position position="142"/>
    </location>
</feature>
<comment type="caution">
    <text evidence="10">The sequence shown here is derived from an EMBL/GenBank/DDBJ whole genome shotgun (WGS) entry which is preliminary data.</text>
</comment>
<dbReference type="GO" id="GO:0030001">
    <property type="term" value="P:metal ion transport"/>
    <property type="evidence" value="ECO:0007669"/>
    <property type="project" value="UniProtKB-ARBA"/>
</dbReference>
<dbReference type="AlphaFoldDB" id="X1LDS4"/>
<keyword evidence="7" id="KW-0406">Ion transport</keyword>
<keyword evidence="8 9" id="KW-0472">Membrane</keyword>
<dbReference type="Pfam" id="PF02386">
    <property type="entry name" value="TrkH"/>
    <property type="match status" value="1"/>
</dbReference>
<feature type="transmembrane region" description="Helical" evidence="9">
    <location>
        <begin position="78"/>
        <end position="97"/>
    </location>
</feature>
<evidence type="ECO:0000256" key="3">
    <source>
        <dbReference type="ARBA" id="ARBA00022448"/>
    </source>
</evidence>
<keyword evidence="6 9" id="KW-1133">Transmembrane helix</keyword>
<comment type="subcellular location">
    <subcellularLocation>
        <location evidence="1">Cell membrane</location>
        <topology evidence="1">Multi-pass membrane protein</topology>
    </subcellularLocation>
</comment>
<evidence type="ECO:0000256" key="6">
    <source>
        <dbReference type="ARBA" id="ARBA00022989"/>
    </source>
</evidence>
<name>X1LDS4_9ZZZZ</name>
<dbReference type="GO" id="GO:0005886">
    <property type="term" value="C:plasma membrane"/>
    <property type="evidence" value="ECO:0007669"/>
    <property type="project" value="UniProtKB-SubCell"/>
</dbReference>
<keyword evidence="3" id="KW-0813">Transport</keyword>
<feature type="transmembrane region" description="Helical" evidence="9">
    <location>
        <begin position="20"/>
        <end position="38"/>
    </location>
</feature>
<evidence type="ECO:0000256" key="8">
    <source>
        <dbReference type="ARBA" id="ARBA00023136"/>
    </source>
</evidence>
<gene>
    <name evidence="10" type="ORF">S06H3_16586</name>
</gene>
<evidence type="ECO:0000256" key="9">
    <source>
        <dbReference type="SAM" id="Phobius"/>
    </source>
</evidence>
<evidence type="ECO:0000256" key="5">
    <source>
        <dbReference type="ARBA" id="ARBA00022692"/>
    </source>
</evidence>
<evidence type="ECO:0008006" key="11">
    <source>
        <dbReference type="Google" id="ProtNLM"/>
    </source>
</evidence>
<dbReference type="PANTHER" id="PTHR32024">
    <property type="entry name" value="TRK SYSTEM POTASSIUM UPTAKE PROTEIN TRKG-RELATED"/>
    <property type="match status" value="1"/>
</dbReference>
<feature type="transmembrane region" description="Helical" evidence="9">
    <location>
        <begin position="44"/>
        <end position="66"/>
    </location>
</feature>